<dbReference type="Pfam" id="PF13650">
    <property type="entry name" value="Asp_protease_2"/>
    <property type="match status" value="1"/>
</dbReference>
<gene>
    <name evidence="1" type="ORF">T459_10090</name>
</gene>
<dbReference type="Gramene" id="PHT87984">
    <property type="protein sequence ID" value="PHT87984"/>
    <property type="gene ID" value="T459_10090"/>
</dbReference>
<dbReference type="AlphaFoldDB" id="A0A2G3A183"/>
<dbReference type="InterPro" id="IPR021109">
    <property type="entry name" value="Peptidase_aspartic_dom_sf"/>
</dbReference>
<reference evidence="1 2" key="2">
    <citation type="journal article" date="2017" name="Genome Biol.">
        <title>New reference genome sequences of hot pepper reveal the massive evolution of plant disease-resistance genes by retroduplication.</title>
        <authorList>
            <person name="Kim S."/>
            <person name="Park J."/>
            <person name="Yeom S.I."/>
            <person name="Kim Y.M."/>
            <person name="Seo E."/>
            <person name="Kim K.T."/>
            <person name="Kim M.S."/>
            <person name="Lee J.M."/>
            <person name="Cheong K."/>
            <person name="Shin H.S."/>
            <person name="Kim S.B."/>
            <person name="Han K."/>
            <person name="Lee J."/>
            <person name="Park M."/>
            <person name="Lee H.A."/>
            <person name="Lee H.Y."/>
            <person name="Lee Y."/>
            <person name="Oh S."/>
            <person name="Lee J.H."/>
            <person name="Choi E."/>
            <person name="Choi E."/>
            <person name="Lee S.E."/>
            <person name="Jeon J."/>
            <person name="Kim H."/>
            <person name="Choi G."/>
            <person name="Song H."/>
            <person name="Lee J."/>
            <person name="Lee S.C."/>
            <person name="Kwon J.K."/>
            <person name="Lee H.Y."/>
            <person name="Koo N."/>
            <person name="Hong Y."/>
            <person name="Kim R.W."/>
            <person name="Kang W.H."/>
            <person name="Huh J.H."/>
            <person name="Kang B.C."/>
            <person name="Yang T.J."/>
            <person name="Lee Y.H."/>
            <person name="Bennetzen J.L."/>
            <person name="Choi D."/>
        </authorList>
    </citation>
    <scope>NUCLEOTIDE SEQUENCE [LARGE SCALE GENOMIC DNA]</scope>
    <source>
        <strain evidence="2">cv. CM334</strain>
    </source>
</reference>
<proteinExistence type="predicted"/>
<reference evidence="1 2" key="1">
    <citation type="journal article" date="2014" name="Nat. Genet.">
        <title>Genome sequence of the hot pepper provides insights into the evolution of pungency in Capsicum species.</title>
        <authorList>
            <person name="Kim S."/>
            <person name="Park M."/>
            <person name="Yeom S.I."/>
            <person name="Kim Y.M."/>
            <person name="Lee J.M."/>
            <person name="Lee H.A."/>
            <person name="Seo E."/>
            <person name="Choi J."/>
            <person name="Cheong K."/>
            <person name="Kim K.T."/>
            <person name="Jung K."/>
            <person name="Lee G.W."/>
            <person name="Oh S.K."/>
            <person name="Bae C."/>
            <person name="Kim S.B."/>
            <person name="Lee H.Y."/>
            <person name="Kim S.Y."/>
            <person name="Kim M.S."/>
            <person name="Kang B.C."/>
            <person name="Jo Y.D."/>
            <person name="Yang H.B."/>
            <person name="Jeong H.J."/>
            <person name="Kang W.H."/>
            <person name="Kwon J.K."/>
            <person name="Shin C."/>
            <person name="Lim J.Y."/>
            <person name="Park J.H."/>
            <person name="Huh J.H."/>
            <person name="Kim J.S."/>
            <person name="Kim B.D."/>
            <person name="Cohen O."/>
            <person name="Paran I."/>
            <person name="Suh M.C."/>
            <person name="Lee S.B."/>
            <person name="Kim Y.K."/>
            <person name="Shin Y."/>
            <person name="Noh S.J."/>
            <person name="Park J."/>
            <person name="Seo Y.S."/>
            <person name="Kwon S.Y."/>
            <person name="Kim H.A."/>
            <person name="Park J.M."/>
            <person name="Kim H.J."/>
            <person name="Choi S.B."/>
            <person name="Bosland P.W."/>
            <person name="Reeves G."/>
            <person name="Jo S.H."/>
            <person name="Lee B.W."/>
            <person name="Cho H.T."/>
            <person name="Choi H.S."/>
            <person name="Lee M.S."/>
            <person name="Yu Y."/>
            <person name="Do Choi Y."/>
            <person name="Park B.S."/>
            <person name="van Deynze A."/>
            <person name="Ashrafi H."/>
            <person name="Hill T."/>
            <person name="Kim W.T."/>
            <person name="Pai H.S."/>
            <person name="Ahn H.K."/>
            <person name="Yeam I."/>
            <person name="Giovannoni J.J."/>
            <person name="Rose J.K."/>
            <person name="Sorensen I."/>
            <person name="Lee S.J."/>
            <person name="Kim R.W."/>
            <person name="Choi I.Y."/>
            <person name="Choi B.S."/>
            <person name="Lim J.S."/>
            <person name="Lee Y.H."/>
            <person name="Choi D."/>
        </authorList>
    </citation>
    <scope>NUCLEOTIDE SEQUENCE [LARGE SCALE GENOMIC DNA]</scope>
    <source>
        <strain evidence="2">cv. CM334</strain>
    </source>
</reference>
<dbReference type="EMBL" id="AYRZ02000003">
    <property type="protein sequence ID" value="PHT87984.1"/>
    <property type="molecule type" value="Genomic_DNA"/>
</dbReference>
<organism evidence="1 2">
    <name type="scientific">Capsicum annuum</name>
    <name type="common">Capsicum pepper</name>
    <dbReference type="NCBI Taxonomy" id="4072"/>
    <lineage>
        <taxon>Eukaryota</taxon>
        <taxon>Viridiplantae</taxon>
        <taxon>Streptophyta</taxon>
        <taxon>Embryophyta</taxon>
        <taxon>Tracheophyta</taxon>
        <taxon>Spermatophyta</taxon>
        <taxon>Magnoliopsida</taxon>
        <taxon>eudicotyledons</taxon>
        <taxon>Gunneridae</taxon>
        <taxon>Pentapetalae</taxon>
        <taxon>asterids</taxon>
        <taxon>lamiids</taxon>
        <taxon>Solanales</taxon>
        <taxon>Solanaceae</taxon>
        <taxon>Solanoideae</taxon>
        <taxon>Capsiceae</taxon>
        <taxon>Capsicum</taxon>
    </lineage>
</organism>
<evidence type="ECO:0000313" key="1">
    <source>
        <dbReference type="EMBL" id="PHT87984.1"/>
    </source>
</evidence>
<evidence type="ECO:0000313" key="2">
    <source>
        <dbReference type="Proteomes" id="UP000222542"/>
    </source>
</evidence>
<comment type="caution">
    <text evidence="1">The sequence shown here is derived from an EMBL/GenBank/DDBJ whole genome shotgun (WGS) entry which is preliminary data.</text>
</comment>
<dbReference type="Gene3D" id="2.40.70.10">
    <property type="entry name" value="Acid Proteases"/>
    <property type="match status" value="1"/>
</dbReference>
<protein>
    <submittedName>
        <fullName evidence="1">Uncharacterized protein</fullName>
    </submittedName>
</protein>
<dbReference type="Proteomes" id="UP000222542">
    <property type="component" value="Unassembled WGS sequence"/>
</dbReference>
<accession>A0A2G3A183</accession>
<sequence length="157" mass="17555">MDEAISLNALSGTEVPNGESKKNKITILLDSGSTHSFLDMEAAKRIRYGITGAAPIRVTVANGNHIMSKHSCPKFKMKIHNPVLLDFIEYMVQVTHKGKRVELRGIYHQSELKSLTAKGVKQLFRKGKSMWAHLFTISAEEVQLAEVVPEELKEVLK</sequence>
<name>A0A2G3A183_CAPAN</name>
<dbReference type="CDD" id="cd00303">
    <property type="entry name" value="retropepsin_like"/>
    <property type="match status" value="1"/>
</dbReference>
<keyword evidence="2" id="KW-1185">Reference proteome</keyword>